<reference evidence="2 3" key="1">
    <citation type="journal article" date="2012" name="Science">
        <title>The Paleozoic origin of enzymatic lignin decomposition reconstructed from 31 fungal genomes.</title>
        <authorList>
            <person name="Floudas D."/>
            <person name="Binder M."/>
            <person name="Riley R."/>
            <person name="Barry K."/>
            <person name="Blanchette R.A."/>
            <person name="Henrissat B."/>
            <person name="Martinez A.T."/>
            <person name="Otillar R."/>
            <person name="Spatafora J.W."/>
            <person name="Yadav J.S."/>
            <person name="Aerts A."/>
            <person name="Benoit I."/>
            <person name="Boyd A."/>
            <person name="Carlson A."/>
            <person name="Copeland A."/>
            <person name="Coutinho P.M."/>
            <person name="de Vries R.P."/>
            <person name="Ferreira P."/>
            <person name="Findley K."/>
            <person name="Foster B."/>
            <person name="Gaskell J."/>
            <person name="Glotzer D."/>
            <person name="Gorecki P."/>
            <person name="Heitman J."/>
            <person name="Hesse C."/>
            <person name="Hori C."/>
            <person name="Igarashi K."/>
            <person name="Jurgens J.A."/>
            <person name="Kallen N."/>
            <person name="Kersten P."/>
            <person name="Kohler A."/>
            <person name="Kuees U."/>
            <person name="Kumar T.K.A."/>
            <person name="Kuo A."/>
            <person name="LaButti K."/>
            <person name="Larrondo L.F."/>
            <person name="Lindquist E."/>
            <person name="Ling A."/>
            <person name="Lombard V."/>
            <person name="Lucas S."/>
            <person name="Lundell T."/>
            <person name="Martin R."/>
            <person name="McLaughlin D.J."/>
            <person name="Morgenstern I."/>
            <person name="Morin E."/>
            <person name="Murat C."/>
            <person name="Nagy L.G."/>
            <person name="Nolan M."/>
            <person name="Ohm R.A."/>
            <person name="Patyshakuliyeva A."/>
            <person name="Rokas A."/>
            <person name="Ruiz-Duenas F.J."/>
            <person name="Sabat G."/>
            <person name="Salamov A."/>
            <person name="Samejima M."/>
            <person name="Schmutz J."/>
            <person name="Slot J.C."/>
            <person name="St John F."/>
            <person name="Stenlid J."/>
            <person name="Sun H."/>
            <person name="Sun S."/>
            <person name="Syed K."/>
            <person name="Tsang A."/>
            <person name="Wiebenga A."/>
            <person name="Young D."/>
            <person name="Pisabarro A."/>
            <person name="Eastwood D.C."/>
            <person name="Martin F."/>
            <person name="Cullen D."/>
            <person name="Grigoriev I.V."/>
            <person name="Hibbett D.S."/>
        </authorList>
    </citation>
    <scope>NUCLEOTIDE SEQUENCE</scope>
    <source>
        <strain evidence="3">FP-58527</strain>
    </source>
</reference>
<dbReference type="InterPro" id="IPR038694">
    <property type="entry name" value="DUF427_sf"/>
</dbReference>
<evidence type="ECO:0000313" key="3">
    <source>
        <dbReference type="Proteomes" id="UP000015241"/>
    </source>
</evidence>
<sequence length="240" mass="27315">MAPPFSQPHIEPSPKRVRVLFGGKYVVDTTQAKLVWLKPYYPYYFFNAKDLPGEYLQLASESPGLETYHLIVGARKAERAVTKHLDGDLSSLVQITFDAADAWFEEDEEIFVHPKDPYKRVDVLQSSRHVRVVVNGVEVANTTKPRLLFETSLPVRTYIPKTDVRMNLLAPTDLTTACPYKGVANYYSVHLPTGGKHENIVWWYRVPLPGVADIKAYVAFYDEEVDVYVDGILQARPEKK</sequence>
<organism evidence="2 3">
    <name type="scientific">Fomitopsis schrenkii</name>
    <name type="common">Brown rot fungus</name>
    <dbReference type="NCBI Taxonomy" id="2126942"/>
    <lineage>
        <taxon>Eukaryota</taxon>
        <taxon>Fungi</taxon>
        <taxon>Dikarya</taxon>
        <taxon>Basidiomycota</taxon>
        <taxon>Agaricomycotina</taxon>
        <taxon>Agaricomycetes</taxon>
        <taxon>Polyporales</taxon>
        <taxon>Fomitopsis</taxon>
    </lineage>
</organism>
<accession>S8DS92</accession>
<dbReference type="EMBL" id="KE504194">
    <property type="protein sequence ID" value="EPS96116.1"/>
    <property type="molecule type" value="Genomic_DNA"/>
</dbReference>
<protein>
    <recommendedName>
        <fullName evidence="1">DUF427 domain-containing protein</fullName>
    </recommendedName>
</protein>
<dbReference type="InParanoid" id="S8DS92"/>
<dbReference type="AlphaFoldDB" id="S8DS92"/>
<dbReference type="InterPro" id="IPR007361">
    <property type="entry name" value="DUF427"/>
</dbReference>
<evidence type="ECO:0000313" key="2">
    <source>
        <dbReference type="EMBL" id="EPS96116.1"/>
    </source>
</evidence>
<proteinExistence type="predicted"/>
<dbReference type="HOGENOM" id="CLU_059611_0_0_1"/>
<dbReference type="eggNOG" id="ENOG502SGFY">
    <property type="taxonomic scope" value="Eukaryota"/>
</dbReference>
<gene>
    <name evidence="2" type="ORF">FOMPIDRAFT_1167833</name>
</gene>
<dbReference type="Gene3D" id="2.170.150.40">
    <property type="entry name" value="Domain of unknown function (DUF427)"/>
    <property type="match status" value="2"/>
</dbReference>
<dbReference type="STRING" id="743788.S8DS92"/>
<dbReference type="Pfam" id="PF04248">
    <property type="entry name" value="NTP_transf_9"/>
    <property type="match status" value="1"/>
</dbReference>
<dbReference type="OrthoDB" id="18996at2759"/>
<evidence type="ECO:0000259" key="1">
    <source>
        <dbReference type="Pfam" id="PF04248"/>
    </source>
</evidence>
<keyword evidence="3" id="KW-1185">Reference proteome</keyword>
<feature type="domain" description="DUF427" evidence="1">
    <location>
        <begin position="130"/>
        <end position="223"/>
    </location>
</feature>
<dbReference type="PANTHER" id="PTHR34310:SF9">
    <property type="entry name" value="BLR5716 PROTEIN"/>
    <property type="match status" value="1"/>
</dbReference>
<dbReference type="Proteomes" id="UP000015241">
    <property type="component" value="Unassembled WGS sequence"/>
</dbReference>
<dbReference type="PANTHER" id="PTHR34310">
    <property type="entry name" value="DUF427 DOMAIN PROTEIN (AFU_ORTHOLOGUE AFUA_3G02220)"/>
    <property type="match status" value="1"/>
</dbReference>
<name>S8DS92_FOMSC</name>